<evidence type="ECO:0000313" key="2">
    <source>
        <dbReference type="Proteomes" id="UP001346869"/>
    </source>
</evidence>
<dbReference type="AlphaFoldDB" id="A0AAN7WMW4"/>
<dbReference type="Proteomes" id="UP001346869">
    <property type="component" value="Unassembled WGS sequence"/>
</dbReference>
<keyword evidence="2" id="KW-1185">Reference proteome</keyword>
<gene>
    <name evidence="1" type="ORF">PBY51_005712</name>
</gene>
<dbReference type="EMBL" id="JAUZQC010000025">
    <property type="protein sequence ID" value="KAK5848060.1"/>
    <property type="molecule type" value="Genomic_DNA"/>
</dbReference>
<comment type="caution">
    <text evidence="1">The sequence shown here is derived from an EMBL/GenBank/DDBJ whole genome shotgun (WGS) entry which is preliminary data.</text>
</comment>
<sequence>MLGWIPYGLAPTEVIPESLNTDDTGTYQCLVVPSNNNRRKRVAVELVSSIRLKVLRNNQGVPEAEMTRRGYDSWH</sequence>
<reference evidence="1 2" key="1">
    <citation type="journal article" date="2023" name="Genes (Basel)">
        <title>Chromosome-Level Genome Assembly and Circadian Gene Repertoire of the Patagonia Blennie Eleginops maclovinus-The Closest Ancestral Proxy of Antarctic Cryonotothenioids.</title>
        <authorList>
            <person name="Cheng C.C."/>
            <person name="Rivera-Colon A.G."/>
            <person name="Minhas B.F."/>
            <person name="Wilson L."/>
            <person name="Rayamajhi N."/>
            <person name="Vargas-Chacoff L."/>
            <person name="Catchen J.M."/>
        </authorList>
    </citation>
    <scope>NUCLEOTIDE SEQUENCE [LARGE SCALE GENOMIC DNA]</scope>
    <source>
        <strain evidence="1">JMC-PN-2008</strain>
    </source>
</reference>
<proteinExistence type="predicted"/>
<organism evidence="1 2">
    <name type="scientific">Eleginops maclovinus</name>
    <name type="common">Patagonian blennie</name>
    <name type="synonym">Eleginus maclovinus</name>
    <dbReference type="NCBI Taxonomy" id="56733"/>
    <lineage>
        <taxon>Eukaryota</taxon>
        <taxon>Metazoa</taxon>
        <taxon>Chordata</taxon>
        <taxon>Craniata</taxon>
        <taxon>Vertebrata</taxon>
        <taxon>Euteleostomi</taxon>
        <taxon>Actinopterygii</taxon>
        <taxon>Neopterygii</taxon>
        <taxon>Teleostei</taxon>
        <taxon>Neoteleostei</taxon>
        <taxon>Acanthomorphata</taxon>
        <taxon>Eupercaria</taxon>
        <taxon>Perciformes</taxon>
        <taxon>Notothenioidei</taxon>
        <taxon>Eleginopidae</taxon>
        <taxon>Eleginops</taxon>
    </lineage>
</organism>
<evidence type="ECO:0000313" key="1">
    <source>
        <dbReference type="EMBL" id="KAK5848060.1"/>
    </source>
</evidence>
<accession>A0AAN7WMW4</accession>
<name>A0AAN7WMW4_ELEMC</name>
<reference evidence="1 2" key="2">
    <citation type="journal article" date="2023" name="Mol. Biol. Evol.">
        <title>Genomics of Secondarily Temperate Adaptation in the Only Non-Antarctic Icefish.</title>
        <authorList>
            <person name="Rivera-Colon A.G."/>
            <person name="Rayamajhi N."/>
            <person name="Minhas B.F."/>
            <person name="Madrigal G."/>
            <person name="Bilyk K.T."/>
            <person name="Yoon V."/>
            <person name="Hune M."/>
            <person name="Gregory S."/>
            <person name="Cheng C.H.C."/>
            <person name="Catchen J.M."/>
        </authorList>
    </citation>
    <scope>NUCLEOTIDE SEQUENCE [LARGE SCALE GENOMIC DNA]</scope>
    <source>
        <strain evidence="1">JMC-PN-2008</strain>
    </source>
</reference>
<protein>
    <submittedName>
        <fullName evidence="1">Uncharacterized protein</fullName>
    </submittedName>
</protein>